<dbReference type="PANTHER" id="PTHR38340">
    <property type="entry name" value="S-LAYER PROTEIN"/>
    <property type="match status" value="1"/>
</dbReference>
<evidence type="ECO:0000313" key="4">
    <source>
        <dbReference type="EMBL" id="ENZ81194.1"/>
    </source>
</evidence>
<comment type="subcellular location">
    <subcellularLocation>
        <location evidence="1">Secreted</location>
    </subcellularLocation>
</comment>
<sequence length="1491" mass="153493">MSTFQTIATGDLKDVVLSNDGKIAYVSNGEGVVSAFNLATGDFVARWKVGATLGGMDISQDGRYLVATERTYTSTGTGYDTKANVTVHVLDLTNGQIRDYTTTVRSSGDGPFYDAAFTADGKIVLSQSYQGSGWEPLTVLDPGAGTFTFGTGAYYQDGILSASGNGTKVLFSQYGISSQPLQVFIPGGGVTAERDADYDSLRGYGAQAISYDGNLIFRSGAVYDSALKLKGALSVLQQEPISAAGAVFSPDSSSLYVLDDTSAKILQLSTTDWSIQKAFDSGLVSSGAYYGLFNGFAYGDRMTVSADGKYLTVLSDKALNVIDLTTVTTHDGSDKADVLTGDASANVIYGYGGNDIIDGGAGNDKLYGGYGDDRLIGGPGDDILDGGAGFDIADYSSAPGAIKIDLNSTYAQDTGSAGRDTLTGIEGVVGSAFDDTLTGDANANRLEGGAGNDVLKGGAGADTLLGGAGDDILNGGVGDDTLDGGDGFDIASYENAAAGVRVDLTKVGVMQNTHGDGFDTLSNIEGLKGSAFNDVFQGSAADETFEGGRGDDIIDGGGGVDTAIYGSASSNYAWTRNADGTWTVRDTRATGGEGTDTLLNIEKLRFTDKTVTLSPSDASVALKDVLPPKAVDTIATGQIVDAVLSPDGKTAYVSNSEGYVTALNTATGDILARWKVGVRLGGMDVSSDGRFIVVAEQALDNSIYDRSSLSGVTGTMKIHVLDTLTGQVKDYAQAGAQGGTYNVAFTSDNKVLFAQDGYGNGAKPVTLDLATGVFATSNSYAMVSGSLYSTDDHSKTLFSITGISDAPLFIYSGGSLIAYHGMYADGVYGYGVPVSAIAGDGSYVAQFSRDLYVYDGSLHFIQDVSKSHPELGYGVFGLDFSADGRHLYVVDATTDRIFQFSTGNWSIEQVYSLGVDVGLSSTGYYSASFGDRVIVSNDGTRMLITSDVSVVSVDLAHLKPDGGTDNADTLVGTSGPDRLEGFGGDDVISGGDGDDILIGDSGNDTLKGGPGNDKLDGGAGSDWADYRDAPGGVTVNLAITQAQDTKSAGIDTLISIENLWGSAYADTLTGDSGANTISGGAGDDVIRGGGGADTLMGDDGNDILMGEDGDDALYGGAGFDIASYETAASGVTVDLTKADVWQNTRGAGVDFLDGIEGLRGSAYADILTGDAGANLLDGGAGDDILNGGAGDDTLIGGPGNDTIDGGDGNDTVIYKSAKSNYSVVQNADGSTTVTDLRSGSPDGTDKLINVEHIVFASDPSAAEITSEMNAILRTSASSALAGLSQDLLAKWTAGTLSADQVTAAIVKQAGATTSVATLAYEFFTGKIPSQAGVDYLVSPTGPNANNLNSAYYQTFNLENRYINFAVNLGKNGEGKDAFAAKYGAMSLFDATREVYKTIFGAAPTDAKIHALIDTRADYFAYYGGDGANGVGTKAAMVGWLLAEAQKADLGVMVRSNDAWLTDLADGSAPFAIDILDPAKGYYKADFVYGGA</sequence>
<protein>
    <submittedName>
        <fullName evidence="4">Ca2+-binding protein, RTX toxin</fullName>
    </submittedName>
</protein>
<dbReference type="SUPFAM" id="SSF82171">
    <property type="entry name" value="DPP6 N-terminal domain-like"/>
    <property type="match status" value="1"/>
</dbReference>
<accession>R0EGR9</accession>
<comment type="caution">
    <text evidence="4">The sequence shown here is derived from an EMBL/GenBank/DDBJ whole genome shotgun (WGS) entry which is preliminary data.</text>
</comment>
<dbReference type="STRING" id="1292034.OR37_02902"/>
<dbReference type="SUPFAM" id="SSF50969">
    <property type="entry name" value="YVTN repeat-like/Quinoprotein amine dehydrogenase"/>
    <property type="match status" value="1"/>
</dbReference>
<dbReference type="Gene3D" id="2.150.10.10">
    <property type="entry name" value="Serralysin-like metalloprotease, C-terminal"/>
    <property type="match status" value="5"/>
</dbReference>
<organism evidence="4 5">
    <name type="scientific">Caulobacter vibrioides OR37</name>
    <dbReference type="NCBI Taxonomy" id="1292034"/>
    <lineage>
        <taxon>Bacteria</taxon>
        <taxon>Pseudomonadati</taxon>
        <taxon>Pseudomonadota</taxon>
        <taxon>Alphaproteobacteria</taxon>
        <taxon>Caulobacterales</taxon>
        <taxon>Caulobacteraceae</taxon>
        <taxon>Caulobacter</taxon>
    </lineage>
</organism>
<keyword evidence="2" id="KW-0964">Secreted</keyword>
<dbReference type="InterPro" id="IPR015943">
    <property type="entry name" value="WD40/YVTN_repeat-like_dom_sf"/>
</dbReference>
<dbReference type="Pfam" id="PF00353">
    <property type="entry name" value="HemolysinCabind"/>
    <property type="match status" value="7"/>
</dbReference>
<evidence type="ECO:0000313" key="5">
    <source>
        <dbReference type="Proteomes" id="UP000013063"/>
    </source>
</evidence>
<dbReference type="RefSeq" id="WP_004621332.1">
    <property type="nucleotide sequence ID" value="NZ_APMP01000020.1"/>
</dbReference>
<dbReference type="InterPro" id="IPR011049">
    <property type="entry name" value="Serralysin-like_metalloprot_C"/>
</dbReference>
<reference evidence="4 5" key="1">
    <citation type="journal article" date="2013" name="Genome Announc.">
        <title>Draft Genome Sequence for Caulobacter sp. Strain OR37, a Bacterium Tolerant to Heavy Metals.</title>
        <authorList>
            <person name="Utturkar S.M."/>
            <person name="Bollmann A."/>
            <person name="Brzoska R.M."/>
            <person name="Klingeman D.M."/>
            <person name="Epstein S.E."/>
            <person name="Palumbo A.V."/>
            <person name="Brown S.D."/>
        </authorList>
    </citation>
    <scope>NUCLEOTIDE SEQUENCE [LARGE SCALE GENOMIC DNA]</scope>
    <source>
        <strain evidence="4 5">OR37</strain>
    </source>
</reference>
<dbReference type="Gene3D" id="2.130.10.10">
    <property type="entry name" value="YVTN repeat-like/Quinoprotein amine dehydrogenase"/>
    <property type="match status" value="2"/>
</dbReference>
<name>R0EGR9_CAUVI</name>
<dbReference type="PROSITE" id="PS00330">
    <property type="entry name" value="HEMOLYSIN_CALCIUM"/>
    <property type="match status" value="10"/>
</dbReference>
<dbReference type="PATRIC" id="fig|1292034.3.peg.2884"/>
<dbReference type="SUPFAM" id="SSF51120">
    <property type="entry name" value="beta-Roll"/>
    <property type="match status" value="5"/>
</dbReference>
<dbReference type="InterPro" id="IPR018511">
    <property type="entry name" value="Hemolysin-typ_Ca-bd_CS"/>
</dbReference>
<evidence type="ECO:0000256" key="2">
    <source>
        <dbReference type="ARBA" id="ARBA00022525"/>
    </source>
</evidence>
<proteinExistence type="predicted"/>
<dbReference type="Pfam" id="PF19198">
    <property type="entry name" value="RsaA_NTD"/>
    <property type="match status" value="1"/>
</dbReference>
<gene>
    <name evidence="4" type="ORF">OR37_02902</name>
</gene>
<dbReference type="SMART" id="SM00564">
    <property type="entry name" value="PQQ"/>
    <property type="match status" value="2"/>
</dbReference>
<feature type="region of interest" description="Disordered" evidence="3">
    <location>
        <begin position="1002"/>
        <end position="1022"/>
    </location>
</feature>
<dbReference type="Proteomes" id="UP000013063">
    <property type="component" value="Unassembled WGS sequence"/>
</dbReference>
<dbReference type="PANTHER" id="PTHR38340:SF1">
    <property type="entry name" value="S-LAYER PROTEIN"/>
    <property type="match status" value="1"/>
</dbReference>
<dbReference type="PRINTS" id="PR00313">
    <property type="entry name" value="CABNDNGRPT"/>
</dbReference>
<evidence type="ECO:0000256" key="3">
    <source>
        <dbReference type="SAM" id="MobiDB-lite"/>
    </source>
</evidence>
<dbReference type="GO" id="GO:0005576">
    <property type="term" value="C:extracellular region"/>
    <property type="evidence" value="ECO:0007669"/>
    <property type="project" value="UniProtKB-SubCell"/>
</dbReference>
<evidence type="ECO:0000256" key="1">
    <source>
        <dbReference type="ARBA" id="ARBA00004613"/>
    </source>
</evidence>
<dbReference type="InterPro" id="IPR018391">
    <property type="entry name" value="PQQ_b-propeller_rpt"/>
</dbReference>
<dbReference type="InterPro" id="IPR011044">
    <property type="entry name" value="Quino_amine_DH_bsu"/>
</dbReference>
<dbReference type="InterPro" id="IPR001343">
    <property type="entry name" value="Hemolysn_Ca-bd"/>
</dbReference>
<dbReference type="GO" id="GO:0005509">
    <property type="term" value="F:calcium ion binding"/>
    <property type="evidence" value="ECO:0007669"/>
    <property type="project" value="InterPro"/>
</dbReference>
<dbReference type="OrthoDB" id="7175848at2"/>
<dbReference type="EMBL" id="APMP01000020">
    <property type="protein sequence ID" value="ENZ81194.1"/>
    <property type="molecule type" value="Genomic_DNA"/>
</dbReference>
<dbReference type="InterPro" id="IPR050557">
    <property type="entry name" value="RTX_toxin/Mannuronan_C5-epim"/>
</dbReference>
<keyword evidence="5" id="KW-1185">Reference proteome</keyword>
<dbReference type="eggNOG" id="COG2931">
    <property type="taxonomic scope" value="Bacteria"/>
</dbReference>